<sequence>MRYKLSLTGVALLLSANGWALPAPAGAAYYSVETIDVIAEGASYGPYPSAMSEDGTFIGTYSMKASLSIDMDIGLPFTFNRDCQYDAVFCELAFYGSETFGDLSYDNASQAWRNAQSNAKNVDYTSYFMGNTLLNGFDEAQTPYPASVNNSDVKITDVTDSLATNRFIVGYSSAPYDVSNQRDFVRRAFIKYQGSDFVTSLLPEFSTNGGFSSAYKIKQVTYSNGETKTLVVGASSVSYAQDTAEYFQNCYFSAENDQILTTNELVNCPGFDTQAWAWEVIDNAGTVNVSSSADVDLSGFSLASNWLDDNADNNDSNATYSASALDINAVGIAVGVSTFEYSDAEQGGRQRAIIMTPDADGAYGAPTELTDAARDIESEGDQGDTLYNTWAIAITDTNTVIGNREYNVSKSVNKPTEFFVYDIDGDSIRFPLQDIKVQSTKQRLNGNSSAKKGADSQVYDINESGFIVGKADDYDQTHSVNGGSPRAQSAFLYNNNTDQSWFLNDLICSLNAGAVTSPRYRIRSATVINDAGQVLAEGQTYLTDQDYVNRANGTEVMLKLTPTAGMTPDDSPNCWDSELLKSIDSSYERSGAASLWLWIFALPVLLVRRLIK</sequence>
<evidence type="ECO:0000256" key="1">
    <source>
        <dbReference type="SAM" id="SignalP"/>
    </source>
</evidence>
<dbReference type="OrthoDB" id="6395565at2"/>
<dbReference type="Proteomes" id="UP000000639">
    <property type="component" value="Chromosome"/>
</dbReference>
<dbReference type="InterPro" id="IPR022562">
    <property type="entry name" value="DUF3466"/>
</dbReference>
<reference evidence="2 3" key="1">
    <citation type="submission" date="2007-01" db="EMBL/GenBank/DDBJ databases">
        <title>Complete sequence of Psychromonas ingrahamii 37.</title>
        <authorList>
            <consortium name="US DOE Joint Genome Institute"/>
            <person name="Copeland A."/>
            <person name="Lucas S."/>
            <person name="Lapidus A."/>
            <person name="Barry K."/>
            <person name="Detter J.C."/>
            <person name="Glavina del Rio T."/>
            <person name="Hammon N."/>
            <person name="Israni S."/>
            <person name="Dalin E."/>
            <person name="Tice H."/>
            <person name="Pitluck S."/>
            <person name="Thompson L.S."/>
            <person name="Brettin T."/>
            <person name="Bruce D."/>
            <person name="Han C."/>
            <person name="Tapia R."/>
            <person name="Schmutz J."/>
            <person name="Larimer F."/>
            <person name="Land M."/>
            <person name="Hauser L."/>
            <person name="Kyrpides N."/>
            <person name="Ivanova N."/>
            <person name="Staley J."/>
            <person name="Richardson P."/>
        </authorList>
    </citation>
    <scope>NUCLEOTIDE SEQUENCE [LARGE SCALE GENOMIC DNA]</scope>
    <source>
        <strain evidence="2 3">37</strain>
    </source>
</reference>
<dbReference type="STRING" id="357804.Ping_2280"/>
<accession>A1SX06</accession>
<dbReference type="Pfam" id="PF11949">
    <property type="entry name" value="DUF3466"/>
    <property type="match status" value="1"/>
</dbReference>
<evidence type="ECO:0008006" key="4">
    <source>
        <dbReference type="Google" id="ProtNLM"/>
    </source>
</evidence>
<protein>
    <recommendedName>
        <fullName evidence="4">DUF3466 family protein</fullName>
    </recommendedName>
</protein>
<gene>
    <name evidence="2" type="ordered locus">Ping_2280</name>
</gene>
<feature type="signal peptide" evidence="1">
    <location>
        <begin position="1"/>
        <end position="20"/>
    </location>
</feature>
<dbReference type="AlphaFoldDB" id="A1SX06"/>
<dbReference type="HOGENOM" id="CLU_463681_0_0_6"/>
<keyword evidence="3" id="KW-1185">Reference proteome</keyword>
<keyword evidence="1" id="KW-0732">Signal</keyword>
<evidence type="ECO:0000313" key="2">
    <source>
        <dbReference type="EMBL" id="ABM04021.1"/>
    </source>
</evidence>
<feature type="chain" id="PRO_5002637571" description="DUF3466 family protein" evidence="1">
    <location>
        <begin position="21"/>
        <end position="612"/>
    </location>
</feature>
<dbReference type="EMBL" id="CP000510">
    <property type="protein sequence ID" value="ABM04021.1"/>
    <property type="molecule type" value="Genomic_DNA"/>
</dbReference>
<organism evidence="2 3">
    <name type="scientific">Psychromonas ingrahamii (strain DSM 17664 / CCUG 51855 / 37)</name>
    <dbReference type="NCBI Taxonomy" id="357804"/>
    <lineage>
        <taxon>Bacteria</taxon>
        <taxon>Pseudomonadati</taxon>
        <taxon>Pseudomonadota</taxon>
        <taxon>Gammaproteobacteria</taxon>
        <taxon>Alteromonadales</taxon>
        <taxon>Psychromonadaceae</taxon>
        <taxon>Psychromonas</taxon>
    </lineage>
</organism>
<dbReference type="eggNOG" id="COG5563">
    <property type="taxonomic scope" value="Bacteria"/>
</dbReference>
<evidence type="ECO:0000313" key="3">
    <source>
        <dbReference type="Proteomes" id="UP000000639"/>
    </source>
</evidence>
<dbReference type="KEGG" id="pin:Ping_2280"/>
<proteinExistence type="predicted"/>
<dbReference type="RefSeq" id="WP_011770581.1">
    <property type="nucleotide sequence ID" value="NC_008709.1"/>
</dbReference>
<name>A1SX06_PSYIN</name>